<dbReference type="InterPro" id="IPR045865">
    <property type="entry name" value="ACT-like_dom_sf"/>
</dbReference>
<protein>
    <recommendedName>
        <fullName evidence="9">Aspartokinase</fullName>
        <ecNumber evidence="9">2.7.2.4</ecNumber>
    </recommendedName>
</protein>
<evidence type="ECO:0000259" key="11">
    <source>
        <dbReference type="Pfam" id="PF00696"/>
    </source>
</evidence>
<proteinExistence type="inferred from homology"/>
<dbReference type="GO" id="GO:0009089">
    <property type="term" value="P:lysine biosynthetic process via diaminopimelate"/>
    <property type="evidence" value="ECO:0007669"/>
    <property type="project" value="UniProtKB-UniPathway"/>
</dbReference>
<comment type="similarity">
    <text evidence="2 9">Belongs to the aspartokinase family.</text>
</comment>
<evidence type="ECO:0000256" key="1">
    <source>
        <dbReference type="ARBA" id="ARBA00004766"/>
    </source>
</evidence>
<dbReference type="GO" id="GO:0004072">
    <property type="term" value="F:aspartate kinase activity"/>
    <property type="evidence" value="ECO:0007669"/>
    <property type="project" value="UniProtKB-EC"/>
</dbReference>
<dbReference type="InterPro" id="IPR001048">
    <property type="entry name" value="Asp/Glu/Uridylate_kinase"/>
</dbReference>
<feature type="binding site" evidence="8">
    <location>
        <begin position="12"/>
        <end position="15"/>
    </location>
    <ligand>
        <name>ATP</name>
        <dbReference type="ChEBI" id="CHEBI:30616"/>
    </ligand>
</feature>
<evidence type="ECO:0000313" key="14">
    <source>
        <dbReference type="Proteomes" id="UP000534186"/>
    </source>
</evidence>
<feature type="binding site" evidence="8">
    <location>
        <position position="248"/>
    </location>
    <ligand>
        <name>ATP</name>
        <dbReference type="ChEBI" id="CHEBI:30616"/>
    </ligand>
</feature>
<dbReference type="InterPro" id="IPR054352">
    <property type="entry name" value="ACT_Aspartokinase"/>
</dbReference>
<feature type="binding site" evidence="8">
    <location>
        <begin position="237"/>
        <end position="238"/>
    </location>
    <ligand>
        <name>ATP</name>
        <dbReference type="ChEBI" id="CHEBI:30616"/>
    </ligand>
</feature>
<evidence type="ECO:0000259" key="12">
    <source>
        <dbReference type="Pfam" id="PF22468"/>
    </source>
</evidence>
<dbReference type="GO" id="GO:0005829">
    <property type="term" value="C:cytosol"/>
    <property type="evidence" value="ECO:0007669"/>
    <property type="project" value="TreeGrafter"/>
</dbReference>
<dbReference type="EMBL" id="JACCCV010000002">
    <property type="protein sequence ID" value="NYF53275.1"/>
    <property type="molecule type" value="Genomic_DNA"/>
</dbReference>
<evidence type="ECO:0000256" key="4">
    <source>
        <dbReference type="ARBA" id="ARBA00022741"/>
    </source>
</evidence>
<dbReference type="UniPathway" id="UPA00050">
    <property type="reaction ID" value="UER00461"/>
</dbReference>
<reference evidence="13 14" key="1">
    <citation type="submission" date="2020-07" db="EMBL/GenBank/DDBJ databases">
        <title>Genomic Encyclopedia of Type Strains, Phase IV (KMG-V): Genome sequencing to study the core and pangenomes of soil and plant-associated prokaryotes.</title>
        <authorList>
            <person name="Whitman W."/>
        </authorList>
    </citation>
    <scope>NUCLEOTIDE SEQUENCE [LARGE SCALE GENOMIC DNA]</scope>
    <source>
        <strain evidence="13 14">M8UP30</strain>
    </source>
</reference>
<dbReference type="Pfam" id="PF00696">
    <property type="entry name" value="AA_kinase"/>
    <property type="match status" value="1"/>
</dbReference>
<dbReference type="Gene3D" id="3.40.1160.10">
    <property type="entry name" value="Acetylglutamate kinase-like"/>
    <property type="match status" value="1"/>
</dbReference>
<dbReference type="GO" id="GO:0009090">
    <property type="term" value="P:homoserine biosynthetic process"/>
    <property type="evidence" value="ECO:0007669"/>
    <property type="project" value="TreeGrafter"/>
</dbReference>
<dbReference type="PIRSF" id="PIRSF000726">
    <property type="entry name" value="Asp_kin"/>
    <property type="match status" value="1"/>
</dbReference>
<feature type="binding site" evidence="8">
    <location>
        <position position="134"/>
    </location>
    <ligand>
        <name>substrate</name>
    </ligand>
</feature>
<organism evidence="13 14">
    <name type="scientific">Tunturiibacter lichenicola</name>
    <dbReference type="NCBI Taxonomy" id="2051959"/>
    <lineage>
        <taxon>Bacteria</taxon>
        <taxon>Pseudomonadati</taxon>
        <taxon>Acidobacteriota</taxon>
        <taxon>Terriglobia</taxon>
        <taxon>Terriglobales</taxon>
        <taxon>Acidobacteriaceae</taxon>
        <taxon>Tunturiibacter</taxon>
    </lineage>
</organism>
<dbReference type="PROSITE" id="PS00324">
    <property type="entry name" value="ASPARTOKINASE"/>
    <property type="match status" value="1"/>
</dbReference>
<dbReference type="NCBIfam" id="NF006570">
    <property type="entry name" value="PRK09084.1"/>
    <property type="match status" value="1"/>
</dbReference>
<dbReference type="Gene3D" id="1.20.120.1320">
    <property type="entry name" value="Aspartokinase, catalytic domain"/>
    <property type="match status" value="1"/>
</dbReference>
<sequence length="477" mass="50901">MSVAREKLVVMKFGGTSVEDAPAMKRTAAIVRGRREKGLEAVVVVSAMAKVTDLLLSAASAAGRGDKAGSLAIGARLRHRHIDTSTALLEGERCVRVQQMLHQEFDALDDLLRGIAAVGELTPRTNDLVVSFGERLSSRMMAEALDQHGLQGAHVDARSCIITDASYGKAVPQDAAIEAKLAEIVLPLVAVGKTPVMGGFIGSTAEGVTTTLGRGGSDFTAALVGGGMHAGAIEIWTDVNGIMTTDPRICPDALRVKTISFEEAAELAYFGAKVLHPATILPAVQKSIPVWVLNSRNAENEGTKITAMAAKCASPFKSIAAKKRLTIIDVVASRMLMSHGYLKAVFDVFDKWKCAIDMVSTSEVSISLTVDSNQQLPEICAELAKIADVKMEGHKALVCLVGEDIRGHNGIAGQVFSAISHVNVRMISQGASEINMSFMIDEEDVEEAVRSLHNHFFANPDETVFDVANRVQLESKA</sequence>
<dbReference type="PANTHER" id="PTHR21499:SF59">
    <property type="entry name" value="ASPARTOKINASE"/>
    <property type="match status" value="1"/>
</dbReference>
<evidence type="ECO:0000256" key="6">
    <source>
        <dbReference type="ARBA" id="ARBA00022840"/>
    </source>
</evidence>
<feature type="binding site" evidence="8">
    <location>
        <position position="52"/>
    </location>
    <ligand>
        <name>substrate</name>
    </ligand>
</feature>
<keyword evidence="4 8" id="KW-0547">Nucleotide-binding</keyword>
<evidence type="ECO:0000256" key="5">
    <source>
        <dbReference type="ARBA" id="ARBA00022777"/>
    </source>
</evidence>
<evidence type="ECO:0000256" key="2">
    <source>
        <dbReference type="ARBA" id="ARBA00010122"/>
    </source>
</evidence>
<comment type="caution">
    <text evidence="13">The sequence shown here is derived from an EMBL/GenBank/DDBJ whole genome shotgun (WGS) entry which is preliminary data.</text>
</comment>
<feature type="binding site" evidence="8">
    <location>
        <begin position="273"/>
        <end position="274"/>
    </location>
    <ligand>
        <name>ATP</name>
        <dbReference type="ChEBI" id="CHEBI:30616"/>
    </ligand>
</feature>
<dbReference type="Pfam" id="PF22468">
    <property type="entry name" value="ACT_9"/>
    <property type="match status" value="1"/>
</dbReference>
<gene>
    <name evidence="13" type="ORF">HDF12_003674</name>
</gene>
<dbReference type="UniPathway" id="UPA00051">
    <property type="reaction ID" value="UER00462"/>
</dbReference>
<dbReference type="CDD" id="cd04243">
    <property type="entry name" value="AAK_AK-HSDH-like"/>
    <property type="match status" value="1"/>
</dbReference>
<evidence type="ECO:0000256" key="7">
    <source>
        <dbReference type="ARBA" id="ARBA00047872"/>
    </source>
</evidence>
<dbReference type="Proteomes" id="UP000534186">
    <property type="component" value="Unassembled WGS sequence"/>
</dbReference>
<dbReference type="GO" id="GO:0009088">
    <property type="term" value="P:threonine biosynthetic process"/>
    <property type="evidence" value="ECO:0007669"/>
    <property type="project" value="UniProtKB-UniPathway"/>
</dbReference>
<evidence type="ECO:0000313" key="13">
    <source>
        <dbReference type="EMBL" id="NYF53275.1"/>
    </source>
</evidence>
<comment type="catalytic activity">
    <reaction evidence="7 9">
        <text>L-aspartate + ATP = 4-phospho-L-aspartate + ADP</text>
        <dbReference type="Rhea" id="RHEA:23776"/>
        <dbReference type="ChEBI" id="CHEBI:29991"/>
        <dbReference type="ChEBI" id="CHEBI:30616"/>
        <dbReference type="ChEBI" id="CHEBI:57535"/>
        <dbReference type="ChEBI" id="CHEBI:456216"/>
        <dbReference type="EC" id="2.7.2.4"/>
    </reaction>
</comment>
<dbReference type="GO" id="GO:0005524">
    <property type="term" value="F:ATP binding"/>
    <property type="evidence" value="ECO:0007669"/>
    <property type="project" value="UniProtKB-KW"/>
</dbReference>
<name>A0A7Y9NPN7_9BACT</name>
<dbReference type="UniPathway" id="UPA00034">
    <property type="reaction ID" value="UER00015"/>
</dbReference>
<evidence type="ECO:0000256" key="10">
    <source>
        <dbReference type="RuleBase" id="RU004249"/>
    </source>
</evidence>
<dbReference type="CDD" id="cd04892">
    <property type="entry name" value="ACT_AK-like_2"/>
    <property type="match status" value="1"/>
</dbReference>
<evidence type="ECO:0000256" key="9">
    <source>
        <dbReference type="RuleBase" id="RU003448"/>
    </source>
</evidence>
<keyword evidence="5 9" id="KW-0418">Kinase</keyword>
<comment type="pathway">
    <text evidence="1 10">Amino-acid biosynthesis; L-lysine biosynthesis via DAP pathway; (S)-tetrahydrodipicolinate from L-aspartate: step 1/4.</text>
</comment>
<dbReference type="Gene3D" id="3.30.70.260">
    <property type="match status" value="2"/>
</dbReference>
<dbReference type="AlphaFoldDB" id="A0A7Y9NPN7"/>
<keyword evidence="3 9" id="KW-0808">Transferase</keyword>
<dbReference type="NCBIfam" id="TIGR00657">
    <property type="entry name" value="asp_kinases"/>
    <property type="match status" value="1"/>
</dbReference>
<accession>A0A7Y9NPN7</accession>
<keyword evidence="6 8" id="KW-0067">ATP-binding</keyword>
<dbReference type="InterPro" id="IPR005260">
    <property type="entry name" value="Asp_kin_monofn"/>
</dbReference>
<dbReference type="InterPro" id="IPR001341">
    <property type="entry name" value="Asp_kinase"/>
</dbReference>
<evidence type="ECO:0000256" key="3">
    <source>
        <dbReference type="ARBA" id="ARBA00022679"/>
    </source>
</evidence>
<evidence type="ECO:0000256" key="8">
    <source>
        <dbReference type="PIRSR" id="PIRSR000726-1"/>
    </source>
</evidence>
<dbReference type="SUPFAM" id="SSF55021">
    <property type="entry name" value="ACT-like"/>
    <property type="match status" value="2"/>
</dbReference>
<dbReference type="EC" id="2.7.2.4" evidence="9"/>
<dbReference type="PANTHER" id="PTHR21499">
    <property type="entry name" value="ASPARTATE KINASE"/>
    <property type="match status" value="1"/>
</dbReference>
<comment type="pathway">
    <text evidence="10">Amino-acid biosynthesis; L-threonine biosynthesis; L-threonine from L-aspartate: step 1/5.</text>
</comment>
<dbReference type="InterPro" id="IPR042199">
    <property type="entry name" value="AsparK_Bifunc_asparK/hSer_DH"/>
</dbReference>
<dbReference type="SUPFAM" id="SSF53633">
    <property type="entry name" value="Carbamate kinase-like"/>
    <property type="match status" value="1"/>
</dbReference>
<feature type="domain" description="Aspartate/glutamate/uridylate kinase" evidence="11">
    <location>
        <begin position="7"/>
        <end position="294"/>
    </location>
</feature>
<comment type="pathway">
    <text evidence="10">Amino-acid biosynthesis; L-methionine biosynthesis via de novo pathway; L-homoserine from L-aspartate: step 1/3.</text>
</comment>
<feature type="domain" description="Aspartokinase ACT" evidence="12">
    <location>
        <begin position="398"/>
        <end position="456"/>
    </location>
</feature>
<dbReference type="InterPro" id="IPR036393">
    <property type="entry name" value="AceGlu_kinase-like_sf"/>
</dbReference>
<dbReference type="InterPro" id="IPR018042">
    <property type="entry name" value="Aspartate_kinase_CS"/>
</dbReference>
<keyword evidence="10" id="KW-0028">Amino-acid biosynthesis</keyword>